<dbReference type="AlphaFoldDB" id="A0A8T3A9P4"/>
<dbReference type="PANTHER" id="PTHR45824">
    <property type="entry name" value="GH16843P"/>
    <property type="match status" value="1"/>
</dbReference>
<organism evidence="3 4">
    <name type="scientific">Dendrobium nobile</name>
    <name type="common">Orchid</name>
    <dbReference type="NCBI Taxonomy" id="94219"/>
    <lineage>
        <taxon>Eukaryota</taxon>
        <taxon>Viridiplantae</taxon>
        <taxon>Streptophyta</taxon>
        <taxon>Embryophyta</taxon>
        <taxon>Tracheophyta</taxon>
        <taxon>Spermatophyta</taxon>
        <taxon>Magnoliopsida</taxon>
        <taxon>Liliopsida</taxon>
        <taxon>Asparagales</taxon>
        <taxon>Orchidaceae</taxon>
        <taxon>Epidendroideae</taxon>
        <taxon>Malaxideae</taxon>
        <taxon>Dendrobiinae</taxon>
        <taxon>Dendrobium</taxon>
    </lineage>
</organism>
<feature type="domain" description="CRAL-TRIO" evidence="2">
    <location>
        <begin position="80"/>
        <end position="244"/>
    </location>
</feature>
<dbReference type="InterPro" id="IPR036865">
    <property type="entry name" value="CRAL-TRIO_dom_sf"/>
</dbReference>
<dbReference type="Proteomes" id="UP000829196">
    <property type="component" value="Unassembled WGS sequence"/>
</dbReference>
<evidence type="ECO:0000313" key="4">
    <source>
        <dbReference type="Proteomes" id="UP000829196"/>
    </source>
</evidence>
<dbReference type="SMART" id="SM00516">
    <property type="entry name" value="SEC14"/>
    <property type="match status" value="1"/>
</dbReference>
<accession>A0A8T3A9P4</accession>
<feature type="compositionally biased region" description="Low complexity" evidence="1">
    <location>
        <begin position="272"/>
        <end position="293"/>
    </location>
</feature>
<dbReference type="OrthoDB" id="75724at2759"/>
<dbReference type="PROSITE" id="PS50191">
    <property type="entry name" value="CRAL_TRIO"/>
    <property type="match status" value="1"/>
</dbReference>
<name>A0A8T3A9P4_DENNO</name>
<evidence type="ECO:0000256" key="1">
    <source>
        <dbReference type="SAM" id="MobiDB-lite"/>
    </source>
</evidence>
<dbReference type="Pfam" id="PF03765">
    <property type="entry name" value="CRAL_TRIO_N"/>
    <property type="match status" value="1"/>
</dbReference>
<comment type="caution">
    <text evidence="3">The sequence shown here is derived from an EMBL/GenBank/DDBJ whole genome shotgun (WGS) entry which is preliminary data.</text>
</comment>
<protein>
    <recommendedName>
        <fullName evidence="2">CRAL-TRIO domain-containing protein</fullName>
    </recommendedName>
</protein>
<dbReference type="SMR" id="A0A8T3A9P4"/>
<keyword evidence="4" id="KW-1185">Reference proteome</keyword>
<dbReference type="PANTHER" id="PTHR45824:SF22">
    <property type="entry name" value="SEC14P-LIKE PHOSPHATIDYLINOSITOL TRANSFER FAMILY PROTEIN"/>
    <property type="match status" value="1"/>
</dbReference>
<dbReference type="FunFam" id="3.40.525.10:FF:000008">
    <property type="entry name" value="Phosphatidylinositol transfer protein 3"/>
    <property type="match status" value="1"/>
</dbReference>
<reference evidence="3" key="1">
    <citation type="journal article" date="2022" name="Front. Genet.">
        <title>Chromosome-Scale Assembly of the Dendrobium nobile Genome Provides Insights Into the Molecular Mechanism of the Biosynthesis of the Medicinal Active Ingredient of Dendrobium.</title>
        <authorList>
            <person name="Xu Q."/>
            <person name="Niu S.-C."/>
            <person name="Li K.-L."/>
            <person name="Zheng P.-J."/>
            <person name="Zhang X.-J."/>
            <person name="Jia Y."/>
            <person name="Liu Y."/>
            <person name="Niu Y.-X."/>
            <person name="Yu L.-H."/>
            <person name="Chen D.-F."/>
            <person name="Zhang G.-Q."/>
        </authorList>
    </citation>
    <scope>NUCLEOTIDE SEQUENCE</scope>
    <source>
        <tissue evidence="3">Leaf</tissue>
    </source>
</reference>
<feature type="region of interest" description="Disordered" evidence="1">
    <location>
        <begin position="266"/>
        <end position="293"/>
    </location>
</feature>
<dbReference type="SUPFAM" id="SSF52087">
    <property type="entry name" value="CRAL/TRIO domain"/>
    <property type="match status" value="1"/>
</dbReference>
<gene>
    <name evidence="3" type="ORF">KFK09_027572</name>
</gene>
<dbReference type="EMBL" id="JAGYWB010000018">
    <property type="protein sequence ID" value="KAI0493296.1"/>
    <property type="molecule type" value="Genomic_DNA"/>
</dbReference>
<dbReference type="InterPro" id="IPR052578">
    <property type="entry name" value="PI_Transfer_CRAL-TRIO"/>
</dbReference>
<evidence type="ECO:0000313" key="3">
    <source>
        <dbReference type="EMBL" id="KAI0493296.1"/>
    </source>
</evidence>
<dbReference type="CDD" id="cd00170">
    <property type="entry name" value="SEC14"/>
    <property type="match status" value="1"/>
</dbReference>
<dbReference type="GO" id="GO:0008526">
    <property type="term" value="F:phosphatidylinositol transfer activity"/>
    <property type="evidence" value="ECO:0007669"/>
    <property type="project" value="TreeGrafter"/>
</dbReference>
<proteinExistence type="predicted"/>
<sequence length="293" mass="33935">MFRRKQHSHTEENDGTHQEAKINELKSAIGPISGRSKQFCSDACFRRYLVARSWNVDKSKKMLEDTLKWRAVYKPEEIRWQEVAMEGETGKVYRATFQDKEGRTVLVLRPGKQNTSSHDNQLRHLVYLLENAILNLPESQEQMVWLIDFGGWSLSNSVPIKMARETAHVLQNHYPERLAVAFLYNPPRIFETFWKVVKYFLDPTTFQKVKFVYPKNKESLEIMQKHFDENVLPKEFGGRSDAHYDYEEFSTLMAKDDLKSIKAWGASDDKSSSTLVVETETSQATAASSPSTR</sequence>
<evidence type="ECO:0000259" key="2">
    <source>
        <dbReference type="PROSITE" id="PS50191"/>
    </source>
</evidence>
<dbReference type="Pfam" id="PF00650">
    <property type="entry name" value="CRAL_TRIO"/>
    <property type="match status" value="1"/>
</dbReference>
<dbReference type="SMART" id="SM01100">
    <property type="entry name" value="CRAL_TRIO_N"/>
    <property type="match status" value="1"/>
</dbReference>
<dbReference type="InterPro" id="IPR036273">
    <property type="entry name" value="CRAL/TRIO_N_dom_sf"/>
</dbReference>
<dbReference type="Gene3D" id="3.40.525.10">
    <property type="entry name" value="CRAL-TRIO lipid binding domain"/>
    <property type="match status" value="1"/>
</dbReference>
<dbReference type="InterPro" id="IPR011074">
    <property type="entry name" value="CRAL/TRIO_N_dom"/>
</dbReference>
<dbReference type="SUPFAM" id="SSF46938">
    <property type="entry name" value="CRAL/TRIO N-terminal domain"/>
    <property type="match status" value="1"/>
</dbReference>
<dbReference type="InterPro" id="IPR001251">
    <property type="entry name" value="CRAL-TRIO_dom"/>
</dbReference>